<organism evidence="2 3">
    <name type="scientific">Pseudobythopirellula maris</name>
    <dbReference type="NCBI Taxonomy" id="2527991"/>
    <lineage>
        <taxon>Bacteria</taxon>
        <taxon>Pseudomonadati</taxon>
        <taxon>Planctomycetota</taxon>
        <taxon>Planctomycetia</taxon>
        <taxon>Pirellulales</taxon>
        <taxon>Lacipirellulaceae</taxon>
        <taxon>Pseudobythopirellula</taxon>
    </lineage>
</organism>
<feature type="transmembrane region" description="Helical" evidence="1">
    <location>
        <begin position="56"/>
        <end position="76"/>
    </location>
</feature>
<gene>
    <name evidence="2" type="ORF">Mal64_01320</name>
</gene>
<evidence type="ECO:0008006" key="4">
    <source>
        <dbReference type="Google" id="ProtNLM"/>
    </source>
</evidence>
<dbReference type="PANTHER" id="PTHR28008">
    <property type="entry name" value="DOMAIN PROTEIN, PUTATIVE (AFU_ORTHOLOGUE AFUA_3G10980)-RELATED"/>
    <property type="match status" value="1"/>
</dbReference>
<sequence length="447" mass="46606">MSHRPPLTRPEAAAIYGFLALVLVLGSWTNGGDLTADSGLAPLAEQSQGGRVADRLVNSLLGFAMGGAAFAAMLGGNSLRSRCVGWLLAVLSQLVLGVAVEYGQAWLAGRTSSWHDLLAQVLGAATGAGLVGCFTPLPKGRESLDTQPSDPPRRWRTRLLLLTMVALLWNAWPLDVVSGPDEIAAKWRGGEYRLLPESAAQSLAIAGEALFAFAYGYALTACCGLRLTAREAGSQCVLVAGALACVRLVTVGAPLTMVGVAVISLASLAGGLLVRWRHAQHQISNNPRQTAFRVLATLVVASITAVMSPLVSGPLGSHGLILAERATIDRRLRDMISLDLQSLLTGEAFVSLASLGVTVALFVAAGAAMGWVFITRVEGDRGRAAWFQLVAVCLATAALSELVQLAFANRGPELGALAVKTCALGLGAAAAWKGLAISASERREDRA</sequence>
<keyword evidence="3" id="KW-1185">Reference proteome</keyword>
<feature type="transmembrane region" description="Helical" evidence="1">
    <location>
        <begin position="386"/>
        <end position="408"/>
    </location>
</feature>
<accession>A0A5C5ZUB3</accession>
<feature type="transmembrane region" description="Helical" evidence="1">
    <location>
        <begin position="348"/>
        <end position="374"/>
    </location>
</feature>
<feature type="transmembrane region" description="Helical" evidence="1">
    <location>
        <begin position="255"/>
        <end position="274"/>
    </location>
</feature>
<keyword evidence="1" id="KW-0812">Transmembrane</keyword>
<feature type="transmembrane region" description="Helical" evidence="1">
    <location>
        <begin position="12"/>
        <end position="29"/>
    </location>
</feature>
<comment type="caution">
    <text evidence="2">The sequence shown here is derived from an EMBL/GenBank/DDBJ whole genome shotgun (WGS) entry which is preliminary data.</text>
</comment>
<reference evidence="2 3" key="1">
    <citation type="submission" date="2019-02" db="EMBL/GenBank/DDBJ databases">
        <title>Deep-cultivation of Planctomycetes and their phenomic and genomic characterization uncovers novel biology.</title>
        <authorList>
            <person name="Wiegand S."/>
            <person name="Jogler M."/>
            <person name="Boedeker C."/>
            <person name="Pinto D."/>
            <person name="Vollmers J."/>
            <person name="Rivas-Marin E."/>
            <person name="Kohn T."/>
            <person name="Peeters S.H."/>
            <person name="Heuer A."/>
            <person name="Rast P."/>
            <person name="Oberbeckmann S."/>
            <person name="Bunk B."/>
            <person name="Jeske O."/>
            <person name="Meyerdierks A."/>
            <person name="Storesund J.E."/>
            <person name="Kallscheuer N."/>
            <person name="Luecker S."/>
            <person name="Lage O.M."/>
            <person name="Pohl T."/>
            <person name="Merkel B.J."/>
            <person name="Hornburger P."/>
            <person name="Mueller R.-W."/>
            <person name="Bruemmer F."/>
            <person name="Labrenz M."/>
            <person name="Spormann A.M."/>
            <person name="Op Den Camp H."/>
            <person name="Overmann J."/>
            <person name="Amann R."/>
            <person name="Jetten M.S.M."/>
            <person name="Mascher T."/>
            <person name="Medema M.H."/>
            <person name="Devos D.P."/>
            <person name="Kaster A.-K."/>
            <person name="Ovreas L."/>
            <person name="Rohde M."/>
            <person name="Galperin M.Y."/>
            <person name="Jogler C."/>
        </authorList>
    </citation>
    <scope>NUCLEOTIDE SEQUENCE [LARGE SCALE GENOMIC DNA]</scope>
    <source>
        <strain evidence="2 3">Mal64</strain>
    </source>
</reference>
<dbReference type="EMBL" id="SJPQ01000001">
    <property type="protein sequence ID" value="TWT89753.1"/>
    <property type="molecule type" value="Genomic_DNA"/>
</dbReference>
<keyword evidence="1" id="KW-0472">Membrane</keyword>
<proteinExistence type="predicted"/>
<dbReference type="AlphaFoldDB" id="A0A5C5ZUB3"/>
<dbReference type="Proteomes" id="UP000315440">
    <property type="component" value="Unassembled WGS sequence"/>
</dbReference>
<feature type="transmembrane region" description="Helical" evidence="1">
    <location>
        <begin position="294"/>
        <end position="312"/>
    </location>
</feature>
<feature type="transmembrane region" description="Helical" evidence="1">
    <location>
        <begin position="414"/>
        <end position="436"/>
    </location>
</feature>
<keyword evidence="1" id="KW-1133">Transmembrane helix</keyword>
<evidence type="ECO:0000313" key="3">
    <source>
        <dbReference type="Proteomes" id="UP000315440"/>
    </source>
</evidence>
<dbReference type="PANTHER" id="PTHR28008:SF1">
    <property type="entry name" value="DOMAIN PROTEIN, PUTATIVE (AFU_ORTHOLOGUE AFUA_3G10980)-RELATED"/>
    <property type="match status" value="1"/>
</dbReference>
<feature type="transmembrane region" description="Helical" evidence="1">
    <location>
        <begin position="232"/>
        <end position="249"/>
    </location>
</feature>
<protein>
    <recommendedName>
        <fullName evidence="4">VanZ like family protein</fullName>
    </recommendedName>
</protein>
<evidence type="ECO:0000313" key="2">
    <source>
        <dbReference type="EMBL" id="TWT89753.1"/>
    </source>
</evidence>
<feature type="transmembrane region" description="Helical" evidence="1">
    <location>
        <begin position="159"/>
        <end position="179"/>
    </location>
</feature>
<name>A0A5C5ZUB3_9BACT</name>
<evidence type="ECO:0000256" key="1">
    <source>
        <dbReference type="SAM" id="Phobius"/>
    </source>
</evidence>
<feature type="transmembrane region" description="Helical" evidence="1">
    <location>
        <begin position="117"/>
        <end position="138"/>
    </location>
</feature>
<feature type="transmembrane region" description="Helical" evidence="1">
    <location>
        <begin position="199"/>
        <end position="220"/>
    </location>
</feature>
<feature type="transmembrane region" description="Helical" evidence="1">
    <location>
        <begin position="83"/>
        <end position="105"/>
    </location>
</feature>